<name>A0AAD6CNI8_9EURO</name>
<proteinExistence type="predicted"/>
<feature type="domain" description="N-acetyltransferase" evidence="1">
    <location>
        <begin position="86"/>
        <end position="178"/>
    </location>
</feature>
<dbReference type="PROSITE" id="PS51186">
    <property type="entry name" value="GNAT"/>
    <property type="match status" value="1"/>
</dbReference>
<protein>
    <recommendedName>
        <fullName evidence="1">N-acetyltransferase domain-containing protein</fullName>
    </recommendedName>
</protein>
<organism evidence="2 3">
    <name type="scientific">Penicillium frequentans</name>
    <dbReference type="NCBI Taxonomy" id="3151616"/>
    <lineage>
        <taxon>Eukaryota</taxon>
        <taxon>Fungi</taxon>
        <taxon>Dikarya</taxon>
        <taxon>Ascomycota</taxon>
        <taxon>Pezizomycotina</taxon>
        <taxon>Eurotiomycetes</taxon>
        <taxon>Eurotiomycetidae</taxon>
        <taxon>Eurotiales</taxon>
        <taxon>Aspergillaceae</taxon>
        <taxon>Penicillium</taxon>
    </lineage>
</organism>
<comment type="caution">
    <text evidence="2">The sequence shown here is derived from an EMBL/GenBank/DDBJ whole genome shotgun (WGS) entry which is preliminary data.</text>
</comment>
<gene>
    <name evidence="2" type="ORF">N7494_008452</name>
</gene>
<dbReference type="Proteomes" id="UP001220324">
    <property type="component" value="Unassembled WGS sequence"/>
</dbReference>
<dbReference type="Pfam" id="PF13508">
    <property type="entry name" value="Acetyltransf_7"/>
    <property type="match status" value="1"/>
</dbReference>
<dbReference type="Gene3D" id="3.40.630.30">
    <property type="match status" value="1"/>
</dbReference>
<accession>A0AAD6CNI8</accession>
<dbReference type="InterPro" id="IPR016181">
    <property type="entry name" value="Acyl_CoA_acyltransferase"/>
</dbReference>
<keyword evidence="3" id="KW-1185">Reference proteome</keyword>
<evidence type="ECO:0000313" key="3">
    <source>
        <dbReference type="Proteomes" id="UP001220324"/>
    </source>
</evidence>
<dbReference type="EMBL" id="JAQIZZ010000007">
    <property type="protein sequence ID" value="KAJ5531900.1"/>
    <property type="molecule type" value="Genomic_DNA"/>
</dbReference>
<sequence length="181" mass="20155">MAVCIELAQFPRDIDAAHTLLSGYASSLGIDLTFQSFQDELDSLPGKYDESQGGALLIARAQRDIPPDQTISSVSTPNPSSPHAPVVGCVALRRSSNNWCEMKRLYVLPEARGLRLGDKLVVAIIEKAKRLGYSGIRLDTLPEMIAAQRLYRRHGFVEIDSYYDTPIEDTIFMGFEFTHSY</sequence>
<dbReference type="PANTHER" id="PTHR43305">
    <property type="entry name" value="FAMILY N-ACETYLTRANSFERASE, PUTATIVE (AFU_ORTHOLOGUE AFUA_2G01380)-RELATED"/>
    <property type="match status" value="1"/>
</dbReference>
<evidence type="ECO:0000259" key="1">
    <source>
        <dbReference type="PROSITE" id="PS51186"/>
    </source>
</evidence>
<dbReference type="GO" id="GO:0016747">
    <property type="term" value="F:acyltransferase activity, transferring groups other than amino-acyl groups"/>
    <property type="evidence" value="ECO:0007669"/>
    <property type="project" value="InterPro"/>
</dbReference>
<dbReference type="SUPFAM" id="SSF55729">
    <property type="entry name" value="Acyl-CoA N-acyltransferases (Nat)"/>
    <property type="match status" value="1"/>
</dbReference>
<dbReference type="InterPro" id="IPR052777">
    <property type="entry name" value="Acetyltransferase_Enz"/>
</dbReference>
<dbReference type="InterPro" id="IPR000182">
    <property type="entry name" value="GNAT_dom"/>
</dbReference>
<dbReference type="CDD" id="cd04301">
    <property type="entry name" value="NAT_SF"/>
    <property type="match status" value="1"/>
</dbReference>
<dbReference type="AlphaFoldDB" id="A0AAD6CNI8"/>
<dbReference type="PANTHER" id="PTHR43305:SF1">
    <property type="entry name" value="FAMILY N-ACETYLTRANSFERASE, PUTATIVE (AFU_ORTHOLOGUE AFUA_2G01380)-RELATED"/>
    <property type="match status" value="1"/>
</dbReference>
<reference evidence="2 3" key="1">
    <citation type="journal article" date="2023" name="IMA Fungus">
        <title>Comparative genomic study of the Penicillium genus elucidates a diverse pangenome and 15 lateral gene transfer events.</title>
        <authorList>
            <person name="Petersen C."/>
            <person name="Sorensen T."/>
            <person name="Nielsen M.R."/>
            <person name="Sondergaard T.E."/>
            <person name="Sorensen J.L."/>
            <person name="Fitzpatrick D.A."/>
            <person name="Frisvad J.C."/>
            <person name="Nielsen K.L."/>
        </authorList>
    </citation>
    <scope>NUCLEOTIDE SEQUENCE [LARGE SCALE GENOMIC DNA]</scope>
    <source>
        <strain evidence="2 3">IBT 35679</strain>
    </source>
</reference>
<evidence type="ECO:0000313" key="2">
    <source>
        <dbReference type="EMBL" id="KAJ5531900.1"/>
    </source>
</evidence>